<reference evidence="1" key="1">
    <citation type="submission" date="2021-06" db="EMBL/GenBank/DDBJ databases">
        <authorList>
            <person name="Hodson N. C."/>
            <person name="Mongue J. A."/>
            <person name="Jaron S. K."/>
        </authorList>
    </citation>
    <scope>NUCLEOTIDE SEQUENCE</scope>
</reference>
<dbReference type="AlphaFoldDB" id="A0A8J2Q0K9"/>
<accession>A0A8J2Q0K9</accession>
<sequence>MHKNGRTHRASFNDEPKSLVLKVSNRTERTQLLRQAAITYREHMSKILKTDDYVPTQKLNEYHGEALKSTLLSMQIWQPDILE</sequence>
<dbReference type="Proteomes" id="UP000708208">
    <property type="component" value="Unassembled WGS sequence"/>
</dbReference>
<gene>
    <name evidence="1" type="ORF">AFUS01_LOCUS38809</name>
</gene>
<comment type="caution">
    <text evidence="1">The sequence shown here is derived from an EMBL/GenBank/DDBJ whole genome shotgun (WGS) entry which is preliminary data.</text>
</comment>
<name>A0A8J2Q0K9_9HEXA</name>
<evidence type="ECO:0000313" key="1">
    <source>
        <dbReference type="EMBL" id="CAG7828916.1"/>
    </source>
</evidence>
<protein>
    <submittedName>
        <fullName evidence="1">Uncharacterized protein</fullName>
    </submittedName>
</protein>
<proteinExistence type="predicted"/>
<dbReference type="EMBL" id="CAJVCH010549342">
    <property type="protein sequence ID" value="CAG7828916.1"/>
    <property type="molecule type" value="Genomic_DNA"/>
</dbReference>
<keyword evidence="2" id="KW-1185">Reference proteome</keyword>
<feature type="non-terminal residue" evidence="1">
    <location>
        <position position="1"/>
    </location>
</feature>
<evidence type="ECO:0000313" key="2">
    <source>
        <dbReference type="Proteomes" id="UP000708208"/>
    </source>
</evidence>
<organism evidence="1 2">
    <name type="scientific">Allacma fusca</name>
    <dbReference type="NCBI Taxonomy" id="39272"/>
    <lineage>
        <taxon>Eukaryota</taxon>
        <taxon>Metazoa</taxon>
        <taxon>Ecdysozoa</taxon>
        <taxon>Arthropoda</taxon>
        <taxon>Hexapoda</taxon>
        <taxon>Collembola</taxon>
        <taxon>Symphypleona</taxon>
        <taxon>Sminthuridae</taxon>
        <taxon>Allacma</taxon>
    </lineage>
</organism>